<evidence type="ECO:0000313" key="3">
    <source>
        <dbReference type="Proteomes" id="UP001500503"/>
    </source>
</evidence>
<evidence type="ECO:0000313" key="2">
    <source>
        <dbReference type="EMBL" id="GAA4505306.1"/>
    </source>
</evidence>
<keyword evidence="1" id="KW-0812">Transmembrane</keyword>
<evidence type="ECO:0008006" key="4">
    <source>
        <dbReference type="Google" id="ProtNLM"/>
    </source>
</evidence>
<gene>
    <name evidence="2" type="ORF">GCM10023191_060770</name>
</gene>
<feature type="transmembrane region" description="Helical" evidence="1">
    <location>
        <begin position="35"/>
        <end position="53"/>
    </location>
</feature>
<feature type="transmembrane region" description="Helical" evidence="1">
    <location>
        <begin position="128"/>
        <end position="149"/>
    </location>
</feature>
<keyword evidence="3" id="KW-1185">Reference proteome</keyword>
<dbReference type="EMBL" id="BAABHF010000038">
    <property type="protein sequence ID" value="GAA4505306.1"/>
    <property type="molecule type" value="Genomic_DNA"/>
</dbReference>
<protein>
    <recommendedName>
        <fullName evidence="4">DUF3592 domain-containing protein</fullName>
    </recommendedName>
</protein>
<feature type="transmembrane region" description="Helical" evidence="1">
    <location>
        <begin position="12"/>
        <end position="29"/>
    </location>
</feature>
<dbReference type="RefSeq" id="WP_345469631.1">
    <property type="nucleotide sequence ID" value="NZ_BAABHF010000038.1"/>
</dbReference>
<evidence type="ECO:0000256" key="1">
    <source>
        <dbReference type="SAM" id="Phobius"/>
    </source>
</evidence>
<keyword evidence="1" id="KW-0472">Membrane</keyword>
<organism evidence="2 3">
    <name type="scientific">Actinoallomurus oryzae</name>
    <dbReference type="NCBI Taxonomy" id="502180"/>
    <lineage>
        <taxon>Bacteria</taxon>
        <taxon>Bacillati</taxon>
        <taxon>Actinomycetota</taxon>
        <taxon>Actinomycetes</taxon>
        <taxon>Streptosporangiales</taxon>
        <taxon>Thermomonosporaceae</taxon>
        <taxon>Actinoallomurus</taxon>
    </lineage>
</organism>
<reference evidence="3" key="1">
    <citation type="journal article" date="2019" name="Int. J. Syst. Evol. Microbiol.">
        <title>The Global Catalogue of Microorganisms (GCM) 10K type strain sequencing project: providing services to taxonomists for standard genome sequencing and annotation.</title>
        <authorList>
            <consortium name="The Broad Institute Genomics Platform"/>
            <consortium name="The Broad Institute Genome Sequencing Center for Infectious Disease"/>
            <person name="Wu L."/>
            <person name="Ma J."/>
        </authorList>
    </citation>
    <scope>NUCLEOTIDE SEQUENCE [LARGE SCALE GENOMIC DNA]</scope>
    <source>
        <strain evidence="3">JCM 17933</strain>
    </source>
</reference>
<sequence>MGRRRRRWREPVYVWWVAIAALLIASVLLSAWRLALLALLMWCVYEFALNPTVCRVMTRQGFVCHEPVRGRLFACSAAHQRMKNDAIWRAAGLPNPFARATSQDPNRDTGVVVYSPDVRARLAQNDRIILTIAGVATLVTILTAVVGIVSL</sequence>
<accession>A0ABP8QLA6</accession>
<keyword evidence="1" id="KW-1133">Transmembrane helix</keyword>
<dbReference type="Proteomes" id="UP001500503">
    <property type="component" value="Unassembled WGS sequence"/>
</dbReference>
<proteinExistence type="predicted"/>
<comment type="caution">
    <text evidence="2">The sequence shown here is derived from an EMBL/GenBank/DDBJ whole genome shotgun (WGS) entry which is preliminary data.</text>
</comment>
<name>A0ABP8QLA6_9ACTN</name>